<reference evidence="1" key="1">
    <citation type="submission" date="2014-11" db="EMBL/GenBank/DDBJ databases">
        <authorList>
            <person name="Amaro Gonzalez C."/>
        </authorList>
    </citation>
    <scope>NUCLEOTIDE SEQUENCE</scope>
</reference>
<dbReference type="EMBL" id="GBXM01042259">
    <property type="protein sequence ID" value="JAH66318.1"/>
    <property type="molecule type" value="Transcribed_RNA"/>
</dbReference>
<sequence>MQFLYPSHPDLPLLLLTSSASFLMAP</sequence>
<organism evidence="1">
    <name type="scientific">Anguilla anguilla</name>
    <name type="common">European freshwater eel</name>
    <name type="synonym">Muraena anguilla</name>
    <dbReference type="NCBI Taxonomy" id="7936"/>
    <lineage>
        <taxon>Eukaryota</taxon>
        <taxon>Metazoa</taxon>
        <taxon>Chordata</taxon>
        <taxon>Craniata</taxon>
        <taxon>Vertebrata</taxon>
        <taxon>Euteleostomi</taxon>
        <taxon>Actinopterygii</taxon>
        <taxon>Neopterygii</taxon>
        <taxon>Teleostei</taxon>
        <taxon>Anguilliformes</taxon>
        <taxon>Anguillidae</taxon>
        <taxon>Anguilla</taxon>
    </lineage>
</organism>
<accession>A0A0E9UN02</accession>
<dbReference type="AlphaFoldDB" id="A0A0E9UN02"/>
<protein>
    <submittedName>
        <fullName evidence="1">Uncharacterized protein</fullName>
    </submittedName>
</protein>
<name>A0A0E9UN02_ANGAN</name>
<evidence type="ECO:0000313" key="1">
    <source>
        <dbReference type="EMBL" id="JAH66318.1"/>
    </source>
</evidence>
<reference evidence="1" key="2">
    <citation type="journal article" date="2015" name="Fish Shellfish Immunol.">
        <title>Early steps in the European eel (Anguilla anguilla)-Vibrio vulnificus interaction in the gills: Role of the RtxA13 toxin.</title>
        <authorList>
            <person name="Callol A."/>
            <person name="Pajuelo D."/>
            <person name="Ebbesson L."/>
            <person name="Teles M."/>
            <person name="MacKenzie S."/>
            <person name="Amaro C."/>
        </authorList>
    </citation>
    <scope>NUCLEOTIDE SEQUENCE</scope>
</reference>
<proteinExistence type="predicted"/>